<keyword evidence="2" id="KW-1185">Reference proteome</keyword>
<proteinExistence type="predicted"/>
<accession>A0AC61R6J5</accession>
<evidence type="ECO:0000313" key="1">
    <source>
        <dbReference type="EMBL" id="TGY65651.1"/>
    </source>
</evidence>
<protein>
    <submittedName>
        <fullName evidence="1">Uncharacterized protein</fullName>
    </submittedName>
</protein>
<comment type="caution">
    <text evidence="1">The sequence shown here is derived from an EMBL/GenBank/DDBJ whole genome shotgun (WGS) entry which is preliminary data.</text>
</comment>
<sequence>MKKTHLYGAVAATMLLAPVTANVLAEENDSLSETQEAEVFSDGIVLTPEEGNQLGTTDDGSDNALGAGEGESTSLLEGTSNGSDKGKAGNLDAGASKEEKVSETDDTDNTELSGDETNLPDDFTDGTKELKADVSKVTVDDVCDQPVLKAEEFEIPEPVTMETTVEVVDTYGENVSYSITLKDYFSKYEITRAQIHNAETGTINSIDFSFDINKINMSEVQDLTRKGNDFSGTIYYDIRSEVEALNQKFGTKLTRDSSFLRTCIYNQKRKTWQIIEPGKTEDSPEANVYLFQLPNPEFPNPKLEYDEPDVFQESDIVQSFLRIKDSVEVVFDNKDTLTIKLTPAMLNVYDYANTKGRVGVNINIKALLANTKYNQDDYIVWNNSKLGGYVLLDEWHNKFQYAMIFKKDKGWECQASPDLLKQSISLTLNSNQQYKEILDVLSTLKVHIKDKNSQFEIQEFDFLPETFDLYYEERTITDLEQPVTNCRMYYDIYATKYIQKLEALTGKKYKLTDFEKTWHLSENSISIYDGKWYYNDPYLRDNNFYRVEPLFYVEEVVEPENPIKTEATFTKGNYEVKAESKEDLTGLEIVIDEVEADNNFGLTSDYQTIGYDIHFENEKGDEVNRTGKFIVRLPIPQQFVGKNVRLFHKENKDAPAKELTFKVIDGKYYEFETTSFSWFIVASQEPENPNEKPDQPNNPSDTNKPVVKPTVNEGHGTKVIPVKVETLRSVKEESNAEHSPNTGIAVHKTSSMFTGFMSVIGLGFLARKKRKF</sequence>
<dbReference type="EMBL" id="SRYG01000014">
    <property type="protein sequence ID" value="TGY65651.1"/>
    <property type="molecule type" value="Genomic_DNA"/>
</dbReference>
<evidence type="ECO:0000313" key="2">
    <source>
        <dbReference type="Proteomes" id="UP000308836"/>
    </source>
</evidence>
<dbReference type="Proteomes" id="UP000308836">
    <property type="component" value="Unassembled WGS sequence"/>
</dbReference>
<name>A0AC61R6J5_9FIRM</name>
<gene>
    <name evidence="1" type="ORF">E5336_07420</name>
</gene>
<reference evidence="1" key="1">
    <citation type="submission" date="2019-04" db="EMBL/GenBank/DDBJ databases">
        <title>Microbes associate with the intestines of laboratory mice.</title>
        <authorList>
            <person name="Navarre W."/>
            <person name="Wong E."/>
            <person name="Huang K."/>
            <person name="Tropini C."/>
            <person name="Ng K."/>
            <person name="Yu B."/>
        </authorList>
    </citation>
    <scope>NUCLEOTIDE SEQUENCE</scope>
    <source>
        <strain evidence="1">NM09_H32</strain>
    </source>
</reference>
<organism evidence="1 2">
    <name type="scientific">Dubosiella muris</name>
    <dbReference type="NCBI Taxonomy" id="3038133"/>
    <lineage>
        <taxon>Bacteria</taxon>
        <taxon>Bacillati</taxon>
        <taxon>Bacillota</taxon>
        <taxon>Erysipelotrichia</taxon>
        <taxon>Erysipelotrichales</taxon>
        <taxon>Erysipelotrichaceae</taxon>
        <taxon>Dubosiella</taxon>
    </lineage>
</organism>